<organism evidence="5 6">
    <name type="scientific">Nonomuraea longicatena</name>
    <dbReference type="NCBI Taxonomy" id="83682"/>
    <lineage>
        <taxon>Bacteria</taxon>
        <taxon>Bacillati</taxon>
        <taxon>Actinomycetota</taxon>
        <taxon>Actinomycetes</taxon>
        <taxon>Streptosporangiales</taxon>
        <taxon>Streptosporangiaceae</taxon>
        <taxon>Nonomuraea</taxon>
    </lineage>
</organism>
<dbReference type="EMBL" id="BAAAHQ010000011">
    <property type="protein sequence ID" value="GAA0924948.1"/>
    <property type="molecule type" value="Genomic_DNA"/>
</dbReference>
<dbReference type="InterPro" id="IPR036271">
    <property type="entry name" value="Tet_transcr_reg_TetR-rel_C_sf"/>
</dbReference>
<comment type="caution">
    <text evidence="5">The sequence shown here is derived from an EMBL/GenBank/DDBJ whole genome shotgun (WGS) entry which is preliminary data.</text>
</comment>
<evidence type="ECO:0000256" key="2">
    <source>
        <dbReference type="ARBA" id="ARBA00023163"/>
    </source>
</evidence>
<evidence type="ECO:0000256" key="1">
    <source>
        <dbReference type="ARBA" id="ARBA00023015"/>
    </source>
</evidence>
<dbReference type="Pfam" id="PF13305">
    <property type="entry name" value="TetR_C_33"/>
    <property type="match status" value="1"/>
</dbReference>
<evidence type="ECO:0000259" key="4">
    <source>
        <dbReference type="Pfam" id="PF13305"/>
    </source>
</evidence>
<feature type="region of interest" description="Disordered" evidence="3">
    <location>
        <begin position="1"/>
        <end position="63"/>
    </location>
</feature>
<evidence type="ECO:0000313" key="6">
    <source>
        <dbReference type="Proteomes" id="UP001501578"/>
    </source>
</evidence>
<dbReference type="Gene3D" id="1.10.357.10">
    <property type="entry name" value="Tetracycline Repressor, domain 2"/>
    <property type="match status" value="1"/>
</dbReference>
<accession>A0ABN1P9D3</accession>
<dbReference type="SUPFAM" id="SSF46689">
    <property type="entry name" value="Homeodomain-like"/>
    <property type="match status" value="1"/>
</dbReference>
<proteinExistence type="predicted"/>
<name>A0ABN1P9D3_9ACTN</name>
<feature type="compositionally biased region" description="Basic and acidic residues" evidence="3">
    <location>
        <begin position="12"/>
        <end position="36"/>
    </location>
</feature>
<reference evidence="5 6" key="1">
    <citation type="journal article" date="2019" name="Int. J. Syst. Evol. Microbiol.">
        <title>The Global Catalogue of Microorganisms (GCM) 10K type strain sequencing project: providing services to taxonomists for standard genome sequencing and annotation.</title>
        <authorList>
            <consortium name="The Broad Institute Genomics Platform"/>
            <consortium name="The Broad Institute Genome Sequencing Center for Infectious Disease"/>
            <person name="Wu L."/>
            <person name="Ma J."/>
        </authorList>
    </citation>
    <scope>NUCLEOTIDE SEQUENCE [LARGE SCALE GENOMIC DNA]</scope>
    <source>
        <strain evidence="5 6">JCM 11136</strain>
    </source>
</reference>
<gene>
    <name evidence="5" type="ORF">GCM10009560_26060</name>
</gene>
<keyword evidence="6" id="KW-1185">Reference proteome</keyword>
<dbReference type="InterPro" id="IPR025996">
    <property type="entry name" value="MT1864/Rv1816-like_C"/>
</dbReference>
<dbReference type="InterPro" id="IPR009057">
    <property type="entry name" value="Homeodomain-like_sf"/>
</dbReference>
<protein>
    <recommendedName>
        <fullName evidence="4">HTH-type transcriptional regulator MT1864/Rv1816-like C-terminal domain-containing protein</fullName>
    </recommendedName>
</protein>
<evidence type="ECO:0000256" key="3">
    <source>
        <dbReference type="SAM" id="MobiDB-lite"/>
    </source>
</evidence>
<keyword evidence="1" id="KW-0805">Transcription regulation</keyword>
<feature type="domain" description="HTH-type transcriptional regulator MT1864/Rv1816-like C-terminal" evidence="4">
    <location>
        <begin position="125"/>
        <end position="227"/>
    </location>
</feature>
<sequence>MHGPVHLVGDLGQHRRGEQVGHQRFHAWRDGPSEGRHHSHDLVSAPQQRSGGSLPDGAGNACDQNSHRFRKVADRVGYAAPVVYEYFANKQALLFGVVEQGFADLAADLGRAQCPDVRRSAGGALRAVAQAYWEFATGRPHLYRLMGSLPDVPFGTPATPASARECFRLLKAAMYAEGPDHPADAYDEDAATDLFWAHLHGLVTLTLDGRIKGGHARAHDLLHQLVDINRR</sequence>
<evidence type="ECO:0000313" key="5">
    <source>
        <dbReference type="EMBL" id="GAA0924948.1"/>
    </source>
</evidence>
<dbReference type="Proteomes" id="UP001501578">
    <property type="component" value="Unassembled WGS sequence"/>
</dbReference>
<dbReference type="SUPFAM" id="SSF48498">
    <property type="entry name" value="Tetracyclin repressor-like, C-terminal domain"/>
    <property type="match status" value="1"/>
</dbReference>
<keyword evidence="2" id="KW-0804">Transcription</keyword>